<gene>
    <name evidence="5" type="ORF">CBF27_12370</name>
</gene>
<keyword evidence="3" id="KW-0175">Coiled coil</keyword>
<evidence type="ECO:0000313" key="6">
    <source>
        <dbReference type="Proteomes" id="UP000286773"/>
    </source>
</evidence>
<reference evidence="5 6" key="1">
    <citation type="submission" date="2017-05" db="EMBL/GenBank/DDBJ databases">
        <title>Vagococcus spp. assemblies.</title>
        <authorList>
            <person name="Gulvik C.A."/>
        </authorList>
    </citation>
    <scope>NUCLEOTIDE SEQUENCE [LARGE SCALE GENOMIC DNA]</scope>
    <source>
        <strain evidence="5 6">LMG 24798</strain>
    </source>
</reference>
<dbReference type="SUPFAM" id="SSF52402">
    <property type="entry name" value="Adenine nucleotide alpha hydrolases-like"/>
    <property type="match status" value="1"/>
</dbReference>
<organism evidence="5 6">
    <name type="scientific">Vagococcus acidifermentans</name>
    <dbReference type="NCBI Taxonomy" id="564710"/>
    <lineage>
        <taxon>Bacteria</taxon>
        <taxon>Bacillati</taxon>
        <taxon>Bacillota</taxon>
        <taxon>Bacilli</taxon>
        <taxon>Lactobacillales</taxon>
        <taxon>Enterococcaceae</taxon>
        <taxon>Vagococcus</taxon>
    </lineage>
</organism>
<evidence type="ECO:0000313" key="5">
    <source>
        <dbReference type="EMBL" id="RSU09499.1"/>
    </source>
</evidence>
<evidence type="ECO:0000259" key="4">
    <source>
        <dbReference type="Pfam" id="PF00582"/>
    </source>
</evidence>
<keyword evidence="2" id="KW-0963">Cytoplasm</keyword>
<comment type="caution">
    <text evidence="5">The sequence shown here is derived from an EMBL/GenBank/DDBJ whole genome shotgun (WGS) entry which is preliminary data.</text>
</comment>
<dbReference type="PRINTS" id="PR01438">
    <property type="entry name" value="UNVRSLSTRESS"/>
</dbReference>
<dbReference type="EMBL" id="NGKC01000018">
    <property type="protein sequence ID" value="RSU09499.1"/>
    <property type="molecule type" value="Genomic_DNA"/>
</dbReference>
<evidence type="ECO:0000256" key="3">
    <source>
        <dbReference type="SAM" id="Coils"/>
    </source>
</evidence>
<dbReference type="PIRSF" id="PIRSF006276">
    <property type="entry name" value="UspA"/>
    <property type="match status" value="1"/>
</dbReference>
<comment type="similarity">
    <text evidence="1 2">Belongs to the universal stress protein A family.</text>
</comment>
<dbReference type="InterPro" id="IPR006016">
    <property type="entry name" value="UspA"/>
</dbReference>
<dbReference type="InterPro" id="IPR014729">
    <property type="entry name" value="Rossmann-like_a/b/a_fold"/>
</dbReference>
<dbReference type="Proteomes" id="UP000286773">
    <property type="component" value="Unassembled WGS sequence"/>
</dbReference>
<accession>A0A430AN34</accession>
<dbReference type="InterPro" id="IPR006015">
    <property type="entry name" value="Universal_stress_UspA"/>
</dbReference>
<feature type="coiled-coil region" evidence="3">
    <location>
        <begin position="56"/>
        <end position="83"/>
    </location>
</feature>
<feature type="domain" description="UspA" evidence="4">
    <location>
        <begin position="5"/>
        <end position="147"/>
    </location>
</feature>
<dbReference type="OrthoDB" id="9777884at2"/>
<proteinExistence type="inferred from homology"/>
<dbReference type="Pfam" id="PF00582">
    <property type="entry name" value="Usp"/>
    <property type="match status" value="1"/>
</dbReference>
<dbReference type="AlphaFoldDB" id="A0A430AN34"/>
<keyword evidence="6" id="KW-1185">Reference proteome</keyword>
<dbReference type="GO" id="GO:0005737">
    <property type="term" value="C:cytoplasm"/>
    <property type="evidence" value="ECO:0007669"/>
    <property type="project" value="UniProtKB-SubCell"/>
</dbReference>
<evidence type="ECO:0000256" key="1">
    <source>
        <dbReference type="ARBA" id="ARBA00008791"/>
    </source>
</evidence>
<dbReference type="PANTHER" id="PTHR46268:SF6">
    <property type="entry name" value="UNIVERSAL STRESS PROTEIN UP12"/>
    <property type="match status" value="1"/>
</dbReference>
<comment type="subcellular location">
    <subcellularLocation>
        <location evidence="2">Cytoplasm</location>
    </subcellularLocation>
</comment>
<dbReference type="RefSeq" id="WP_126814776.1">
    <property type="nucleotide sequence ID" value="NZ_NGKC01000018.1"/>
</dbReference>
<evidence type="ECO:0000256" key="2">
    <source>
        <dbReference type="PIRNR" id="PIRNR006276"/>
    </source>
</evidence>
<sequence length="147" mass="16331">MEEAYKNVLAAFDGSAQSENALKRAMFISKRNNAELTVVQVFDTFDFVSSDSAVFNAVYEQHKSNEQSAREELESKIENLNFALSKPVQIITPHGNAKREIVKLAKEKDVDLIVIGATGRHNVEQFFVGSTASYVLTHAHCTVLVVK</sequence>
<protein>
    <recommendedName>
        <fullName evidence="2">Universal stress protein</fullName>
    </recommendedName>
</protein>
<dbReference type="CDD" id="cd00293">
    <property type="entry name" value="USP-like"/>
    <property type="match status" value="1"/>
</dbReference>
<name>A0A430AN34_9ENTE</name>
<dbReference type="Gene3D" id="3.40.50.620">
    <property type="entry name" value="HUPs"/>
    <property type="match status" value="1"/>
</dbReference>
<dbReference type="PANTHER" id="PTHR46268">
    <property type="entry name" value="STRESS RESPONSE PROTEIN NHAX"/>
    <property type="match status" value="1"/>
</dbReference>